<organism evidence="1 2">
    <name type="scientific">Paenibacillus pini JCM 16418</name>
    <dbReference type="NCBI Taxonomy" id="1236976"/>
    <lineage>
        <taxon>Bacteria</taxon>
        <taxon>Bacillati</taxon>
        <taxon>Bacillota</taxon>
        <taxon>Bacilli</taxon>
        <taxon>Bacillales</taxon>
        <taxon>Paenibacillaceae</taxon>
        <taxon>Paenibacillus</taxon>
    </lineage>
</organism>
<keyword evidence="2" id="KW-1185">Reference proteome</keyword>
<evidence type="ECO:0008006" key="3">
    <source>
        <dbReference type="Google" id="ProtNLM"/>
    </source>
</evidence>
<sequence length="217" mass="24968">MPSQLAESMGKLDWSTLQQSLDRIGYAKLPPLLSTIDCREIIGTYDSQEQFRSTINMARYRFGIGEYKYYDAPLPSLLQELREGLYPELAKTANRWLEQLRREAEYPATLTEFLHACHEEKQTRSTPLILKYEAGGYNCLHQDIYGKVFFPFQVVFALSQQGEDYNGGEFLLVEQRPRARVKVMSSTLNKGKDSFSQPIIVLYLEHVVTIRTHSAMA</sequence>
<protein>
    <recommendedName>
        <fullName evidence="3">Fe2OG dioxygenase domain-containing protein</fullName>
    </recommendedName>
</protein>
<dbReference type="EMBL" id="BAVZ01000001">
    <property type="protein sequence ID" value="GAF06625.1"/>
    <property type="molecule type" value="Genomic_DNA"/>
</dbReference>
<dbReference type="eggNOG" id="COG3826">
    <property type="taxonomic scope" value="Bacteria"/>
</dbReference>
<dbReference type="STRING" id="1236976.JCM16418_595"/>
<accession>W7Y6T2</accession>
<comment type="caution">
    <text evidence="1">The sequence shown here is derived from an EMBL/GenBank/DDBJ whole genome shotgun (WGS) entry which is preliminary data.</text>
</comment>
<dbReference type="Pfam" id="PF09859">
    <property type="entry name" value="Oxygenase-NA"/>
    <property type="match status" value="1"/>
</dbReference>
<evidence type="ECO:0000313" key="1">
    <source>
        <dbReference type="EMBL" id="GAF06625.1"/>
    </source>
</evidence>
<gene>
    <name evidence="1" type="ORF">JCM16418_595</name>
</gene>
<dbReference type="InterPro" id="IPR018655">
    <property type="entry name" value="DUF2086"/>
</dbReference>
<evidence type="ECO:0000313" key="2">
    <source>
        <dbReference type="Proteomes" id="UP000019364"/>
    </source>
</evidence>
<dbReference type="Proteomes" id="UP000019364">
    <property type="component" value="Unassembled WGS sequence"/>
</dbReference>
<proteinExistence type="predicted"/>
<dbReference type="AlphaFoldDB" id="W7Y6T2"/>
<reference evidence="1 2" key="1">
    <citation type="journal article" date="2014" name="Genome Announc.">
        <title>Draft Genome Sequence of Paenibacillus pini JCM 16418T, Isolated from the Rhizosphere of Pine Tree.</title>
        <authorList>
            <person name="Yuki M."/>
            <person name="Oshima K."/>
            <person name="Suda W."/>
            <person name="Oshida Y."/>
            <person name="Kitamura K."/>
            <person name="Iida Y."/>
            <person name="Hattori M."/>
            <person name="Ohkuma M."/>
        </authorList>
    </citation>
    <scope>NUCLEOTIDE SEQUENCE [LARGE SCALE GENOMIC DNA]</scope>
    <source>
        <strain evidence="1 2">JCM 16418</strain>
    </source>
</reference>
<name>W7Y6T2_9BACL</name>